<organism evidence="4 5">
    <name type="scientific">Plantactinospora siamensis</name>
    <dbReference type="NCBI Taxonomy" id="555372"/>
    <lineage>
        <taxon>Bacteria</taxon>
        <taxon>Bacillati</taxon>
        <taxon>Actinomycetota</taxon>
        <taxon>Actinomycetes</taxon>
        <taxon>Micromonosporales</taxon>
        <taxon>Micromonosporaceae</taxon>
        <taxon>Plantactinospora</taxon>
    </lineage>
</organism>
<name>A0ABV6P3Y0_9ACTN</name>
<dbReference type="InterPro" id="IPR029063">
    <property type="entry name" value="SAM-dependent_MTases_sf"/>
</dbReference>
<keyword evidence="3" id="KW-0949">S-adenosyl-L-methionine</keyword>
<proteinExistence type="predicted"/>
<dbReference type="Pfam" id="PF05401">
    <property type="entry name" value="NodS"/>
    <property type="match status" value="1"/>
</dbReference>
<accession>A0ABV6P3Y0</accession>
<evidence type="ECO:0000313" key="5">
    <source>
        <dbReference type="Proteomes" id="UP001589894"/>
    </source>
</evidence>
<dbReference type="RefSeq" id="WP_377343007.1">
    <property type="nucleotide sequence ID" value="NZ_JBHLUE010000026.1"/>
</dbReference>
<dbReference type="Proteomes" id="UP001589894">
    <property type="component" value="Unassembled WGS sequence"/>
</dbReference>
<keyword evidence="5" id="KW-1185">Reference proteome</keyword>
<dbReference type="PANTHER" id="PTHR43464:SF19">
    <property type="entry name" value="UBIQUINONE BIOSYNTHESIS O-METHYLTRANSFERASE, MITOCHONDRIAL"/>
    <property type="match status" value="1"/>
</dbReference>
<sequence length="202" mass="22576">MTLPVGYFDAMYAASPDPWGFTSRWYERRKYALTLAALPRPRYAAAFEPGCSIGVLTEQLAARCDRLLSVDLAEQAVATAAERVAGCPHVRVRPGRMPQDWPDEDFDLIVLSEVGYYLGDADLDTLLDRAVASLRPGGDLVAVHWRHPVADYPQRGDEVHERLDRVPGLARLVRHEEADFRLDVHTRTPPPARSVAEREGLC</sequence>
<dbReference type="SUPFAM" id="SSF53335">
    <property type="entry name" value="S-adenosyl-L-methionine-dependent methyltransferases"/>
    <property type="match status" value="1"/>
</dbReference>
<comment type="caution">
    <text evidence="4">The sequence shown here is derived from an EMBL/GenBank/DDBJ whole genome shotgun (WGS) entry which is preliminary data.</text>
</comment>
<gene>
    <name evidence="4" type="ORF">ACFFHU_26535</name>
</gene>
<evidence type="ECO:0000256" key="1">
    <source>
        <dbReference type="ARBA" id="ARBA00022603"/>
    </source>
</evidence>
<protein>
    <submittedName>
        <fullName evidence="4">Class I SAM-dependent DNA methyltransferase</fullName>
    </submittedName>
</protein>
<keyword evidence="2" id="KW-0808">Transferase</keyword>
<dbReference type="CDD" id="cd02440">
    <property type="entry name" value="AdoMet_MTases"/>
    <property type="match status" value="1"/>
</dbReference>
<dbReference type="PANTHER" id="PTHR43464">
    <property type="entry name" value="METHYLTRANSFERASE"/>
    <property type="match status" value="1"/>
</dbReference>
<keyword evidence="1 4" id="KW-0489">Methyltransferase</keyword>
<evidence type="ECO:0000256" key="2">
    <source>
        <dbReference type="ARBA" id="ARBA00022679"/>
    </source>
</evidence>
<evidence type="ECO:0000313" key="4">
    <source>
        <dbReference type="EMBL" id="MFC0567684.1"/>
    </source>
</evidence>
<dbReference type="Gene3D" id="3.40.50.150">
    <property type="entry name" value="Vaccinia Virus protein VP39"/>
    <property type="match status" value="1"/>
</dbReference>
<dbReference type="GO" id="GO:0032259">
    <property type="term" value="P:methylation"/>
    <property type="evidence" value="ECO:0007669"/>
    <property type="project" value="UniProtKB-KW"/>
</dbReference>
<reference evidence="4 5" key="1">
    <citation type="submission" date="2024-09" db="EMBL/GenBank/DDBJ databases">
        <authorList>
            <person name="Sun Q."/>
            <person name="Mori K."/>
        </authorList>
    </citation>
    <scope>NUCLEOTIDE SEQUENCE [LARGE SCALE GENOMIC DNA]</scope>
    <source>
        <strain evidence="4 5">TBRC 2205</strain>
    </source>
</reference>
<dbReference type="InterPro" id="IPR008715">
    <property type="entry name" value="SAM-MeTfrase_NodS-like"/>
</dbReference>
<dbReference type="GO" id="GO:0008168">
    <property type="term" value="F:methyltransferase activity"/>
    <property type="evidence" value="ECO:0007669"/>
    <property type="project" value="UniProtKB-KW"/>
</dbReference>
<dbReference type="EMBL" id="JBHLUE010000026">
    <property type="protein sequence ID" value="MFC0567684.1"/>
    <property type="molecule type" value="Genomic_DNA"/>
</dbReference>
<evidence type="ECO:0000256" key="3">
    <source>
        <dbReference type="ARBA" id="ARBA00022691"/>
    </source>
</evidence>